<evidence type="ECO:0000256" key="5">
    <source>
        <dbReference type="ARBA" id="ARBA00022842"/>
    </source>
</evidence>
<dbReference type="GO" id="GO:0010945">
    <property type="term" value="F:coenzyme A diphosphatase activity"/>
    <property type="evidence" value="ECO:0007669"/>
    <property type="project" value="InterPro"/>
</dbReference>
<evidence type="ECO:0000313" key="8">
    <source>
        <dbReference type="EMBL" id="AKI97560.1"/>
    </source>
</evidence>
<dbReference type="Gene3D" id="3.90.79.10">
    <property type="entry name" value="Nucleoside Triphosphate Pyrophosphohydrolase"/>
    <property type="match status" value="1"/>
</dbReference>
<dbReference type="Pfam" id="PF00293">
    <property type="entry name" value="NUDIX"/>
    <property type="match status" value="1"/>
</dbReference>
<evidence type="ECO:0000313" key="9">
    <source>
        <dbReference type="Proteomes" id="UP000035159"/>
    </source>
</evidence>
<dbReference type="PATRIC" id="fig|1330330.3.peg.1363"/>
<keyword evidence="9" id="KW-1185">Reference proteome</keyword>
<dbReference type="GO" id="GO:0046872">
    <property type="term" value="F:metal ion binding"/>
    <property type="evidence" value="ECO:0007669"/>
    <property type="project" value="UniProtKB-KW"/>
</dbReference>
<dbReference type="SUPFAM" id="SSF55811">
    <property type="entry name" value="Nudix"/>
    <property type="match status" value="1"/>
</dbReference>
<evidence type="ECO:0000259" key="7">
    <source>
        <dbReference type="PROSITE" id="PS51462"/>
    </source>
</evidence>
<dbReference type="AlphaFoldDB" id="A0A0G2Z7I8"/>
<keyword evidence="6" id="KW-0464">Manganese</keyword>
<dbReference type="InterPro" id="IPR015797">
    <property type="entry name" value="NUDIX_hydrolase-like_dom_sf"/>
</dbReference>
<dbReference type="PROSITE" id="PS51462">
    <property type="entry name" value="NUDIX"/>
    <property type="match status" value="1"/>
</dbReference>
<keyword evidence="3" id="KW-0479">Metal-binding</keyword>
<sequence length="178" mass="20338">MTGGDALREAAVIVPVITIEGEPYLILTRRSRKLKSHPGQISFPGGIRDNGEELWETALREMEEEIGVDRDSVLFVHCLEMTETLMSRIEVHPFLALLSRRVFRLNKEEVEELIFVELSLFQRTKEEVIRLPSGEETIKYRLPGLVVWGATARIIDSSLEKILDILLNTGYIDFINDD</sequence>
<evidence type="ECO:0000256" key="1">
    <source>
        <dbReference type="ARBA" id="ARBA00001936"/>
    </source>
</evidence>
<comment type="cofactor">
    <cofactor evidence="1">
        <name>Mn(2+)</name>
        <dbReference type="ChEBI" id="CHEBI:29035"/>
    </cofactor>
</comment>
<dbReference type="InterPro" id="IPR045121">
    <property type="entry name" value="CoAse"/>
</dbReference>
<reference evidence="8 9" key="1">
    <citation type="submission" date="2015-04" db="EMBL/GenBank/DDBJ databases">
        <title>Complete Genome Sequence of Kosmotoga pacifica SLHLJ1.</title>
        <authorList>
            <person name="Jiang L.J."/>
            <person name="Shao Z.Z."/>
            <person name="Jebbar M."/>
        </authorList>
    </citation>
    <scope>NUCLEOTIDE SEQUENCE [LARGE SCALE GENOMIC DNA]</scope>
    <source>
        <strain evidence="8 9">SLHLJ1</strain>
    </source>
</reference>
<evidence type="ECO:0000256" key="4">
    <source>
        <dbReference type="ARBA" id="ARBA00022801"/>
    </source>
</evidence>
<dbReference type="OrthoDB" id="9802805at2"/>
<dbReference type="InterPro" id="IPR020084">
    <property type="entry name" value="NUDIX_hydrolase_CS"/>
</dbReference>
<evidence type="ECO:0000256" key="6">
    <source>
        <dbReference type="ARBA" id="ARBA00023211"/>
    </source>
</evidence>
<feature type="domain" description="Nudix hydrolase" evidence="7">
    <location>
        <begin position="6"/>
        <end position="142"/>
    </location>
</feature>
<accession>A0A0G2Z7I8</accession>
<evidence type="ECO:0000256" key="3">
    <source>
        <dbReference type="ARBA" id="ARBA00022723"/>
    </source>
</evidence>
<dbReference type="CDD" id="cd03426">
    <property type="entry name" value="NUDIX_CoAse_Nudt7"/>
    <property type="match status" value="1"/>
</dbReference>
<protein>
    <recommendedName>
        <fullName evidence="7">Nudix hydrolase domain-containing protein</fullName>
    </recommendedName>
</protein>
<dbReference type="InterPro" id="IPR000086">
    <property type="entry name" value="NUDIX_hydrolase_dom"/>
</dbReference>
<comment type="cofactor">
    <cofactor evidence="2">
        <name>Mg(2+)</name>
        <dbReference type="ChEBI" id="CHEBI:18420"/>
    </cofactor>
</comment>
<proteinExistence type="predicted"/>
<dbReference type="Proteomes" id="UP000035159">
    <property type="component" value="Chromosome"/>
</dbReference>
<organism evidence="8 9">
    <name type="scientific">Kosmotoga pacifica</name>
    <dbReference type="NCBI Taxonomy" id="1330330"/>
    <lineage>
        <taxon>Bacteria</taxon>
        <taxon>Thermotogati</taxon>
        <taxon>Thermotogota</taxon>
        <taxon>Thermotogae</taxon>
        <taxon>Kosmotogales</taxon>
        <taxon>Kosmotogaceae</taxon>
        <taxon>Kosmotoga</taxon>
    </lineage>
</organism>
<dbReference type="PROSITE" id="PS00893">
    <property type="entry name" value="NUDIX_BOX"/>
    <property type="match status" value="1"/>
</dbReference>
<gene>
    <name evidence="8" type="ORF">IX53_06725</name>
</gene>
<dbReference type="KEGG" id="kpf:IX53_06725"/>
<dbReference type="EMBL" id="CP011232">
    <property type="protein sequence ID" value="AKI97560.1"/>
    <property type="molecule type" value="Genomic_DNA"/>
</dbReference>
<dbReference type="PANTHER" id="PTHR12992:SF11">
    <property type="entry name" value="MITOCHONDRIAL COENZYME A DIPHOSPHATASE NUDT8"/>
    <property type="match status" value="1"/>
</dbReference>
<keyword evidence="5" id="KW-0460">Magnesium</keyword>
<keyword evidence="4" id="KW-0378">Hydrolase</keyword>
<name>A0A0G2Z7I8_9BACT</name>
<dbReference type="PANTHER" id="PTHR12992">
    <property type="entry name" value="NUDIX HYDROLASE"/>
    <property type="match status" value="1"/>
</dbReference>
<evidence type="ECO:0000256" key="2">
    <source>
        <dbReference type="ARBA" id="ARBA00001946"/>
    </source>
</evidence>